<dbReference type="SUPFAM" id="SSF56601">
    <property type="entry name" value="beta-lactamase/transpeptidase-like"/>
    <property type="match status" value="1"/>
</dbReference>
<keyword evidence="2" id="KW-0121">Carboxypeptidase</keyword>
<dbReference type="Proteomes" id="UP000199103">
    <property type="component" value="Chromosome I"/>
</dbReference>
<accession>A0A1H1STC2</accession>
<keyword evidence="3" id="KW-1185">Reference proteome</keyword>
<dbReference type="AlphaFoldDB" id="A0A1H1STC2"/>
<proteinExistence type="predicted"/>
<feature type="domain" description="Peptidase S11 D-alanyl-D-alanine carboxypeptidase A N-terminal" evidence="1">
    <location>
        <begin position="81"/>
        <end position="287"/>
    </location>
</feature>
<dbReference type="InterPro" id="IPR012338">
    <property type="entry name" value="Beta-lactam/transpept-like"/>
</dbReference>
<dbReference type="Pfam" id="PF00768">
    <property type="entry name" value="Peptidase_S11"/>
    <property type="match status" value="1"/>
</dbReference>
<dbReference type="EMBL" id="LT629772">
    <property type="protein sequence ID" value="SDS51224.1"/>
    <property type="molecule type" value="Genomic_DNA"/>
</dbReference>
<keyword evidence="2" id="KW-0378">Hydrolase</keyword>
<evidence type="ECO:0000259" key="1">
    <source>
        <dbReference type="Pfam" id="PF00768"/>
    </source>
</evidence>
<dbReference type="GO" id="GO:0006508">
    <property type="term" value="P:proteolysis"/>
    <property type="evidence" value="ECO:0007669"/>
    <property type="project" value="InterPro"/>
</dbReference>
<organism evidence="2 3">
    <name type="scientific">Microlunatus soli</name>
    <dbReference type="NCBI Taxonomy" id="630515"/>
    <lineage>
        <taxon>Bacteria</taxon>
        <taxon>Bacillati</taxon>
        <taxon>Actinomycetota</taxon>
        <taxon>Actinomycetes</taxon>
        <taxon>Propionibacteriales</taxon>
        <taxon>Propionibacteriaceae</taxon>
        <taxon>Microlunatus</taxon>
    </lineage>
</organism>
<keyword evidence="2" id="KW-0645">Protease</keyword>
<evidence type="ECO:0000313" key="3">
    <source>
        <dbReference type="Proteomes" id="UP000199103"/>
    </source>
</evidence>
<dbReference type="InterPro" id="IPR001967">
    <property type="entry name" value="Peptidase_S11_N"/>
</dbReference>
<dbReference type="OrthoDB" id="5241551at2"/>
<evidence type="ECO:0000313" key="2">
    <source>
        <dbReference type="EMBL" id="SDS51224.1"/>
    </source>
</evidence>
<gene>
    <name evidence="2" type="ORF">SAMN04489812_2131</name>
</gene>
<reference evidence="2 3" key="1">
    <citation type="submission" date="2016-10" db="EMBL/GenBank/DDBJ databases">
        <authorList>
            <person name="de Groot N.N."/>
        </authorList>
    </citation>
    <scope>NUCLEOTIDE SEQUENCE [LARGE SCALE GENOMIC DNA]</scope>
    <source>
        <strain evidence="2 3">DSM 21800</strain>
    </source>
</reference>
<dbReference type="STRING" id="630515.SAMN04489812_2131"/>
<dbReference type="Gene3D" id="3.40.710.10">
    <property type="entry name" value="DD-peptidase/beta-lactamase superfamily"/>
    <property type="match status" value="1"/>
</dbReference>
<protein>
    <submittedName>
        <fullName evidence="2">D-alanyl-D-alanine carboxypeptidase (Penicillin-binding protein 5/6)</fullName>
    </submittedName>
</protein>
<name>A0A1H1STC2_9ACTN</name>
<sequence>MVLLLVVIMIGLGAWQVGRAAAAALPVATVTEKPVTVAAGEEVSVDLPGYGAGAVTALGYDAETGLADPDADAEPMVEFGSDNARPIGSVAKVITALMIVDARPLDDDDGPSITLTERDVSYYQETLAEGGSNAPATAGTTISEREGLALMLIPSANNYSKTLAVWAYGSYDAFLSASREWLDERGLEDTVLADSSGLSEETVSTPADLLTVGRLLSEDDTLSKIVAMKKITVPGVGTVENTNQALGKKGIDGIKTGTTGRAGSCLLFSWHHTVAGKQVTMVGVFLDAPSHPTLDRDLLRLIPTFNDEFSTVRPVKEGATLGTAKAAWGQQVDLRAGRGITVRAWGPVEVQSDLETPAVNAMRRGQRVGHYDVVVNGEKKSVPVTSDGTISDPGLKWRVQHRDLLTY</sequence>
<dbReference type="GO" id="GO:0009002">
    <property type="term" value="F:serine-type D-Ala-D-Ala carboxypeptidase activity"/>
    <property type="evidence" value="ECO:0007669"/>
    <property type="project" value="InterPro"/>
</dbReference>
<dbReference type="RefSeq" id="WP_157683371.1">
    <property type="nucleotide sequence ID" value="NZ_LT629772.1"/>
</dbReference>